<dbReference type="SMART" id="SM00642">
    <property type="entry name" value="Aamy"/>
    <property type="match status" value="1"/>
</dbReference>
<proteinExistence type="inferred from homology"/>
<evidence type="ECO:0000256" key="2">
    <source>
        <dbReference type="ARBA" id="ARBA00022801"/>
    </source>
</evidence>
<dbReference type="InterPro" id="IPR013783">
    <property type="entry name" value="Ig-like_fold"/>
</dbReference>
<dbReference type="CDD" id="cd02856">
    <property type="entry name" value="E_set_GDE_Isoamylase_N"/>
    <property type="match status" value="1"/>
</dbReference>
<gene>
    <name evidence="5" type="primary">glgX</name>
    <name evidence="5" type="ORF">CWC05_03365</name>
</gene>
<dbReference type="EMBL" id="PNCG01000002">
    <property type="protein sequence ID" value="TMP88483.1"/>
    <property type="molecule type" value="Genomic_DNA"/>
</dbReference>
<name>A0A5S3Z8G1_9GAMM</name>
<feature type="domain" description="Glycosyl hydrolase family 13 catalytic" evidence="4">
    <location>
        <begin position="159"/>
        <end position="563"/>
    </location>
</feature>
<dbReference type="InterPro" id="IPR011837">
    <property type="entry name" value="Glycogen_debranch_GlgX"/>
</dbReference>
<dbReference type="Gene3D" id="2.60.40.10">
    <property type="entry name" value="Immunoglobulins"/>
    <property type="match status" value="1"/>
</dbReference>
<dbReference type="InterPro" id="IPR013780">
    <property type="entry name" value="Glyco_hydro_b"/>
</dbReference>
<dbReference type="Gene3D" id="3.20.20.80">
    <property type="entry name" value="Glycosidases"/>
    <property type="match status" value="1"/>
</dbReference>
<dbReference type="InterPro" id="IPR017853">
    <property type="entry name" value="GH"/>
</dbReference>
<evidence type="ECO:0000313" key="5">
    <source>
        <dbReference type="EMBL" id="TMP88483.1"/>
    </source>
</evidence>
<comment type="caution">
    <text evidence="5">The sequence shown here is derived from an EMBL/GenBank/DDBJ whole genome shotgun (WGS) entry which is preliminary data.</text>
</comment>
<reference evidence="6" key="2">
    <citation type="submission" date="2019-06" db="EMBL/GenBank/DDBJ databases">
        <title>Co-occurence of chitin degradation, pigmentation and bioactivity in marine Pseudoalteromonas.</title>
        <authorList>
            <person name="Sonnenschein E.C."/>
            <person name="Bech P.K."/>
        </authorList>
    </citation>
    <scope>NUCLEOTIDE SEQUENCE [LARGE SCALE GENOMIC DNA]</scope>
    <source>
        <strain evidence="6">S2897</strain>
    </source>
</reference>
<evidence type="ECO:0000313" key="6">
    <source>
        <dbReference type="Proteomes" id="UP000305874"/>
    </source>
</evidence>
<dbReference type="SUPFAM" id="SSF51445">
    <property type="entry name" value="(Trans)glycosidases"/>
    <property type="match status" value="1"/>
</dbReference>
<dbReference type="SUPFAM" id="SSF81296">
    <property type="entry name" value="E set domains"/>
    <property type="match status" value="1"/>
</dbReference>
<evidence type="ECO:0000256" key="3">
    <source>
        <dbReference type="ARBA" id="ARBA00023295"/>
    </source>
</evidence>
<keyword evidence="2" id="KW-0378">Hydrolase</keyword>
<dbReference type="PANTHER" id="PTHR43002">
    <property type="entry name" value="GLYCOGEN DEBRANCHING ENZYME"/>
    <property type="match status" value="1"/>
</dbReference>
<dbReference type="InterPro" id="IPR014756">
    <property type="entry name" value="Ig_E-set"/>
</dbReference>
<dbReference type="Proteomes" id="UP000305874">
    <property type="component" value="Unassembled WGS sequence"/>
</dbReference>
<organism evidence="5 6">
    <name type="scientific">Pseudoalteromonas ruthenica</name>
    <dbReference type="NCBI Taxonomy" id="151081"/>
    <lineage>
        <taxon>Bacteria</taxon>
        <taxon>Pseudomonadati</taxon>
        <taxon>Pseudomonadota</taxon>
        <taxon>Gammaproteobacteria</taxon>
        <taxon>Alteromonadales</taxon>
        <taxon>Pseudoalteromonadaceae</taxon>
        <taxon>Pseudoalteromonas</taxon>
    </lineage>
</organism>
<dbReference type="NCBIfam" id="TIGR02100">
    <property type="entry name" value="glgX_debranch"/>
    <property type="match status" value="1"/>
</dbReference>
<dbReference type="InterPro" id="IPR044505">
    <property type="entry name" value="GlgX_Isoamylase_N_E_set"/>
</dbReference>
<dbReference type="GO" id="GO:0005980">
    <property type="term" value="P:glycogen catabolic process"/>
    <property type="evidence" value="ECO:0007669"/>
    <property type="project" value="InterPro"/>
</dbReference>
<dbReference type="SUPFAM" id="SSF51011">
    <property type="entry name" value="Glycosyl hydrolase domain"/>
    <property type="match status" value="1"/>
</dbReference>
<keyword evidence="3" id="KW-0326">Glycosidase</keyword>
<dbReference type="InterPro" id="IPR004193">
    <property type="entry name" value="Glyco_hydro_13_N"/>
</dbReference>
<dbReference type="InterPro" id="IPR006047">
    <property type="entry name" value="GH13_cat_dom"/>
</dbReference>
<dbReference type="RefSeq" id="WP_138547363.1">
    <property type="nucleotide sequence ID" value="NZ_PNCG01000002.1"/>
</dbReference>
<dbReference type="GO" id="GO:0004135">
    <property type="term" value="F:amylo-alpha-1,6-glucosidase activity"/>
    <property type="evidence" value="ECO:0007669"/>
    <property type="project" value="InterPro"/>
</dbReference>
<evidence type="ECO:0000256" key="1">
    <source>
        <dbReference type="ARBA" id="ARBA00008061"/>
    </source>
</evidence>
<sequence length="691" mass="78304">MSKFITKPGVGAPLGAYIDDQGVNFCLYSRHASAVYLCLYDASGHSEIARIALHKGEPGYWHVYVSGAAKGQLYGYRVDGPFAPEQGQLFNINKLLLDPYAHTLFGDFQHSIRHRAIDEQGKLCPFDNAHLMPKAQVTALSQYKGKRPQIAWHDTVIYECHVKGWSQRHPDIENAQRGCFAALATPQFIEHIKALGVTSIELMPVQQFINEAFLQPLGLSNYWGYNTLSFFTPHSDYLVSGDVHEFQAMVAELHQHNIEVLIDVVYNHSCEGEALGPCCHLRGIDNRSYYRLDEQGHYINDTGCGNTLDLTQQGALRLVMDSLRHWYQVYGVDGFRFDLASILGRERHGFSPEHVFFQCLAQDPVLQHAKLIAEPWDIGPGGYQLGAFPAPWRQWNDQYRDVVRRFWRGDSDLLGVLAKRLHGSADIFSATGMVPSYSINFITSHDGYTLADLVSYEQKHNHANGEHNQDGHNANYSCNYGVEGHSDDAHIKLLRLRAQKNLLLTLLLSKGVPMLSAGSEMGHSQGGNNNAYCQDNAINWLSWHDVSRHHPLALFISDVQRLRREFAIFTHPEYIHDNDPRFVIAWYRPDGRPMSNDDWHDPSLHTLVYYSIDTQAHHYLCVVLHRGGREQALRLVSPDNTPLQWHLRLSTDEHSVPATQGIVVDQEITLTPCSGWVFSNVENKHNTRQTL</sequence>
<dbReference type="Gene3D" id="2.60.40.1180">
    <property type="entry name" value="Golgi alpha-mannosidase II"/>
    <property type="match status" value="1"/>
</dbReference>
<protein>
    <submittedName>
        <fullName evidence="5">Glycogen debranching enzyme GlgX</fullName>
    </submittedName>
</protein>
<dbReference type="CDD" id="cd11326">
    <property type="entry name" value="AmyAc_Glg_debranch"/>
    <property type="match status" value="1"/>
</dbReference>
<reference evidence="5 6" key="1">
    <citation type="submission" date="2017-12" db="EMBL/GenBank/DDBJ databases">
        <authorList>
            <person name="Paulsen S."/>
            <person name="Gram L.K."/>
        </authorList>
    </citation>
    <scope>NUCLEOTIDE SEQUENCE [LARGE SCALE GENOMIC DNA]</scope>
    <source>
        <strain evidence="5 6">S2897</strain>
    </source>
</reference>
<comment type="similarity">
    <text evidence="1">Belongs to the glycosyl hydrolase 13 family.</text>
</comment>
<evidence type="ECO:0000259" key="4">
    <source>
        <dbReference type="SMART" id="SM00642"/>
    </source>
</evidence>
<accession>A0A5S3Z8G1</accession>
<dbReference type="AlphaFoldDB" id="A0A5S3Z8G1"/>
<dbReference type="Pfam" id="PF02922">
    <property type="entry name" value="CBM_48"/>
    <property type="match status" value="1"/>
</dbReference>
<dbReference type="Pfam" id="PF00128">
    <property type="entry name" value="Alpha-amylase"/>
    <property type="match status" value="1"/>
</dbReference>